<organism evidence="6 7">
    <name type="scientific">Triparma retinervis</name>
    <dbReference type="NCBI Taxonomy" id="2557542"/>
    <lineage>
        <taxon>Eukaryota</taxon>
        <taxon>Sar</taxon>
        <taxon>Stramenopiles</taxon>
        <taxon>Ochrophyta</taxon>
        <taxon>Bolidophyceae</taxon>
        <taxon>Parmales</taxon>
        <taxon>Triparmaceae</taxon>
        <taxon>Triparma</taxon>
    </lineage>
</organism>
<name>A0A9W7A8H0_9STRA</name>
<gene>
    <name evidence="6" type="ORF">TrRE_jg3514</name>
</gene>
<evidence type="ECO:0000313" key="7">
    <source>
        <dbReference type="Proteomes" id="UP001165082"/>
    </source>
</evidence>
<evidence type="ECO:0000313" key="6">
    <source>
        <dbReference type="EMBL" id="GMH65486.1"/>
    </source>
</evidence>
<dbReference type="InterPro" id="IPR013083">
    <property type="entry name" value="Znf_RING/FYVE/PHD"/>
</dbReference>
<keyword evidence="2 4" id="KW-0863">Zinc-finger</keyword>
<accession>A0A9W7A8H0</accession>
<keyword evidence="7" id="KW-1185">Reference proteome</keyword>
<proteinExistence type="predicted"/>
<dbReference type="InterPro" id="IPR051702">
    <property type="entry name" value="SH3_domain_YSC84-like"/>
</dbReference>
<protein>
    <recommendedName>
        <fullName evidence="5">FYVE-type domain-containing protein</fullName>
    </recommendedName>
</protein>
<dbReference type="Proteomes" id="UP001165082">
    <property type="component" value="Unassembled WGS sequence"/>
</dbReference>
<evidence type="ECO:0000256" key="4">
    <source>
        <dbReference type="PROSITE-ProRule" id="PRU00091"/>
    </source>
</evidence>
<evidence type="ECO:0000259" key="5">
    <source>
        <dbReference type="PROSITE" id="PS50178"/>
    </source>
</evidence>
<dbReference type="InterPro" id="IPR000306">
    <property type="entry name" value="Znf_FYVE"/>
</dbReference>
<dbReference type="GO" id="GO:0035091">
    <property type="term" value="F:phosphatidylinositol binding"/>
    <property type="evidence" value="ECO:0007669"/>
    <property type="project" value="TreeGrafter"/>
</dbReference>
<dbReference type="Pfam" id="PF04366">
    <property type="entry name" value="Ysc84"/>
    <property type="match status" value="1"/>
</dbReference>
<dbReference type="PANTHER" id="PTHR15629:SF2">
    <property type="entry name" value="SH3 DOMAIN-CONTAINING YSC84-LIKE PROTEIN 1"/>
    <property type="match status" value="1"/>
</dbReference>
<dbReference type="EMBL" id="BRXZ01001213">
    <property type="protein sequence ID" value="GMH65486.1"/>
    <property type="molecule type" value="Genomic_DNA"/>
</dbReference>
<feature type="domain" description="FYVE-type" evidence="5">
    <location>
        <begin position="2"/>
        <end position="90"/>
    </location>
</feature>
<dbReference type="InterPro" id="IPR017455">
    <property type="entry name" value="Znf_FYVE-rel"/>
</dbReference>
<dbReference type="AlphaFoldDB" id="A0A9W7A8H0"/>
<dbReference type="SUPFAM" id="SSF57903">
    <property type="entry name" value="FYVE/PHD zinc finger"/>
    <property type="match status" value="1"/>
</dbReference>
<sequence length="416" mass="44286">MNETKNYCYHCASAFTAPPAPHNDALSRVLSGGLRRHHCRSCGFIFCGDCSSRRCLVHPDDIVVRGASAEKLREGREPQRVCDKCFDKLKDKQQELRGRFANAMKHNSIDANSNWWNRTFGNSPLAFTLGHEVRKAAITLSNLLPSPKKIPTSLHQRASAALDPYDDDDDAWATSYGSSSTSVDRALKAARDTCSGTSANLREVDGVKIPARLLAKAKGIAVITVAKAGLWLGGEVGTGLVVARLGDGSWSAPSAVGLVGFSFGALVGAQISDHVFLLMSDKAVEMLGSSTGSVNLGADVGVAVGPVGRNVEFDVGVTAPSGGEEPAAAPIYTYSLTKGLYAGASFDGKVIATRHDVNEKFYGMRVEPKDLLGGKVPGPPAAGPLYESLKRASVYVEHEFGEEYGKEGGVEWKVRS</sequence>
<evidence type="ECO:0000256" key="2">
    <source>
        <dbReference type="ARBA" id="ARBA00022771"/>
    </source>
</evidence>
<comment type="caution">
    <text evidence="6">The sequence shown here is derived from an EMBL/GenBank/DDBJ whole genome shotgun (WGS) entry which is preliminary data.</text>
</comment>
<reference evidence="6" key="1">
    <citation type="submission" date="2022-07" db="EMBL/GenBank/DDBJ databases">
        <title>Genome analysis of Parmales, a sister group of diatoms, reveals the evolutionary specialization of diatoms from phago-mixotrophs to photoautotrophs.</title>
        <authorList>
            <person name="Ban H."/>
            <person name="Sato S."/>
            <person name="Yoshikawa S."/>
            <person name="Kazumasa Y."/>
            <person name="Nakamura Y."/>
            <person name="Ichinomiya M."/>
            <person name="Saitoh K."/>
            <person name="Sato N."/>
            <person name="Blanc-Mathieu R."/>
            <person name="Endo H."/>
            <person name="Kuwata A."/>
            <person name="Ogata H."/>
        </authorList>
    </citation>
    <scope>NUCLEOTIDE SEQUENCE</scope>
</reference>
<dbReference type="PANTHER" id="PTHR15629">
    <property type="entry name" value="SH3YL1 PROTEIN"/>
    <property type="match status" value="1"/>
</dbReference>
<dbReference type="Gene3D" id="3.30.40.10">
    <property type="entry name" value="Zinc/RING finger domain, C3HC4 (zinc finger)"/>
    <property type="match status" value="1"/>
</dbReference>
<keyword evidence="3" id="KW-0862">Zinc</keyword>
<dbReference type="GO" id="GO:0008270">
    <property type="term" value="F:zinc ion binding"/>
    <property type="evidence" value="ECO:0007669"/>
    <property type="project" value="UniProtKB-KW"/>
</dbReference>
<keyword evidence="1" id="KW-0479">Metal-binding</keyword>
<dbReference type="PROSITE" id="PS50178">
    <property type="entry name" value="ZF_FYVE"/>
    <property type="match status" value="1"/>
</dbReference>
<evidence type="ECO:0000256" key="1">
    <source>
        <dbReference type="ARBA" id="ARBA00022723"/>
    </source>
</evidence>
<dbReference type="InterPro" id="IPR007461">
    <property type="entry name" value="Ysc84_actin-binding"/>
</dbReference>
<dbReference type="SMART" id="SM00064">
    <property type="entry name" value="FYVE"/>
    <property type="match status" value="1"/>
</dbReference>
<dbReference type="OrthoDB" id="443981at2759"/>
<dbReference type="InterPro" id="IPR011011">
    <property type="entry name" value="Znf_FYVE_PHD"/>
</dbReference>
<dbReference type="Pfam" id="PF01363">
    <property type="entry name" value="FYVE"/>
    <property type="match status" value="1"/>
</dbReference>
<evidence type="ECO:0000256" key="3">
    <source>
        <dbReference type="ARBA" id="ARBA00022833"/>
    </source>
</evidence>